<accession>A0A0M4SY92</accession>
<evidence type="ECO:0000256" key="10">
    <source>
        <dbReference type="ARBA" id="ARBA00023054"/>
    </source>
</evidence>
<dbReference type="Pfam" id="PF04423">
    <property type="entry name" value="Rad50_zn_hook"/>
    <property type="match status" value="1"/>
</dbReference>
<evidence type="ECO:0000256" key="5">
    <source>
        <dbReference type="ARBA" id="ARBA00022741"/>
    </source>
</evidence>
<dbReference type="PROSITE" id="PS51131">
    <property type="entry name" value="ZN_HOOK"/>
    <property type="match status" value="1"/>
</dbReference>
<evidence type="ECO:0000256" key="13">
    <source>
        <dbReference type="SAM" id="Coils"/>
    </source>
</evidence>
<feature type="coiled-coil region" evidence="13">
    <location>
        <begin position="535"/>
        <end position="596"/>
    </location>
</feature>
<dbReference type="RefSeq" id="WP_062294618.1">
    <property type="nucleotide sequence ID" value="NZ_CP012036.1"/>
</dbReference>
<dbReference type="GO" id="GO:0006302">
    <property type="term" value="P:double-strand break repair"/>
    <property type="evidence" value="ECO:0007669"/>
    <property type="project" value="InterPro"/>
</dbReference>
<dbReference type="Gene3D" id="3.40.50.300">
    <property type="entry name" value="P-loop containing nucleotide triphosphate hydrolases"/>
    <property type="match status" value="2"/>
</dbReference>
<sequence>MIPVQLILKNFLSYRDATLDFRGLHTACISGSNGAGKSSLLEAITWAIWGESRASVEDDVIHAGAKEVRVDFTFQINQQIYRVIRTRIRGATGVLEFQIETPAGFRPLTGKGVRATQDLILEHIKLDYDTFINSAYLRQGRADEFMLKRPTERKEILAELLKLTQYDDLEERAKESSRQYKARAEELERSLEAIKVQLQQREFTEAQRVELEAELNQLQQVQAFENIQLQSLQVVQHQRQNWEQQLSFVRQQYQNLTQDCDRLHQEQSSVKTQLAELAAILNQEAEIKNGYAHYQSLQSQEEAFAAKFEQHTRATTLRQQKQQQLTQQIHEIERQLQQVQAQLEALAQQEQEIQHTLSKSGEVEAALGQLNAARRRVVQLDELQMQVSPLLQQRQSLQTYLDRIQASLVARLEQIQATENQLQRASQRHPELQQAVMAVAMQIEQMEKERVYLQRVQEKGQERRHFIERLQGQQREYERLLGELDQKLQMLRNPDAICPLCERPLDEHHWNRVADKTKSEYKETEEQLWVFREQLACTDREIQALRQEYRAISQKLSPYDSLREQRGQLAAQLESTSDAEEQLQQLAQEREHLERSLQVGDYAHDKQQELRKLDEYLQQLNYNEQDHVLARSEVERWRWAEIKQGQIKDALKRQTQLAARKPELQATIAQLQTRIQQEQTDSECAQQITALERQITEIGYSAEQHNNLRQAVRQSQGWQLRYQQLLSAQQQYPQLQGRLQELEAAKTTRLNERQQLASQIDEIVQQLAQSANPIEQIQALEQQLAIRRRQLDEQIAKLGRLEQLALQLETLQVQYEEQQQQLQACKKQYRVYHELALAFGKNGIQALMIENVLPQLEAETNQLLARLSANQLHVQFVTQKAGRSGKSTKKNAKLIDTLDILIADAKGTRAYETYSGGEAFRINFAIRLAMAKLLAQRAGAALQLLIIDEGFGTQDAEGCDRLIAAINAIASDFACILTVTHMPHLKEAFQARIEVHKTQQGSQVRLSV</sequence>
<dbReference type="AlphaFoldDB" id="A0A0M4SY92"/>
<keyword evidence="7" id="KW-0378">Hydrolase</keyword>
<dbReference type="SUPFAM" id="SSF52540">
    <property type="entry name" value="P-loop containing nucleoside triphosphate hydrolases"/>
    <property type="match status" value="2"/>
</dbReference>
<dbReference type="GO" id="GO:0016887">
    <property type="term" value="F:ATP hydrolysis activity"/>
    <property type="evidence" value="ECO:0007669"/>
    <property type="project" value="InterPro"/>
</dbReference>
<evidence type="ECO:0000256" key="7">
    <source>
        <dbReference type="ARBA" id="ARBA00022801"/>
    </source>
</evidence>
<dbReference type="GO" id="GO:0046872">
    <property type="term" value="F:metal ion binding"/>
    <property type="evidence" value="ECO:0007669"/>
    <property type="project" value="UniProtKB-UniRule"/>
</dbReference>
<evidence type="ECO:0000256" key="12">
    <source>
        <dbReference type="PROSITE-ProRule" id="PRU00471"/>
    </source>
</evidence>
<dbReference type="GO" id="GO:0004527">
    <property type="term" value="F:exonuclease activity"/>
    <property type="evidence" value="ECO:0007669"/>
    <property type="project" value="UniProtKB-KW"/>
</dbReference>
<proteinExistence type="inferred from homology"/>
<dbReference type="PANTHER" id="PTHR32114:SF2">
    <property type="entry name" value="ABC TRANSPORTER ABCH.3"/>
    <property type="match status" value="1"/>
</dbReference>
<feature type="coiled-coil region" evidence="13">
    <location>
        <begin position="774"/>
        <end position="828"/>
    </location>
</feature>
<dbReference type="PANTHER" id="PTHR32114">
    <property type="entry name" value="ABC TRANSPORTER ABCH.3"/>
    <property type="match status" value="1"/>
</dbReference>
<feature type="coiled-coil region" evidence="13">
    <location>
        <begin position="408"/>
        <end position="435"/>
    </location>
</feature>
<evidence type="ECO:0000256" key="8">
    <source>
        <dbReference type="ARBA" id="ARBA00022833"/>
    </source>
</evidence>
<keyword evidence="9" id="KW-0067">ATP-binding</keyword>
<comment type="subunit">
    <text evidence="2">Heterodimer of SbcC and SbcD.</text>
</comment>
<keyword evidence="8 12" id="KW-0862">Zinc</keyword>
<keyword evidence="15" id="KW-0269">Exonuclease</keyword>
<dbReference type="GO" id="GO:0005524">
    <property type="term" value="F:ATP binding"/>
    <property type="evidence" value="ECO:0007669"/>
    <property type="project" value="UniProtKB-KW"/>
</dbReference>
<keyword evidence="10 13" id="KW-0175">Coiled coil</keyword>
<reference evidence="15 16" key="2">
    <citation type="journal article" date="2016" name="Genome Announc.">
        <title>Draft Genome Sequence of the N2-Fixing Cyanobacterium Nostoc piscinale CENA21, Isolated from the Brazilian Amazon Floodplain.</title>
        <authorList>
            <person name="Leao T."/>
            <person name="Guimaraes P.I."/>
            <person name="de Melo A.G."/>
            <person name="Ramos R.T."/>
            <person name="Leao P.N."/>
            <person name="Silva A."/>
            <person name="Fiore M.F."/>
            <person name="Schneider M.P."/>
        </authorList>
    </citation>
    <scope>NUCLEOTIDE SEQUENCE [LARGE SCALE GENOMIC DNA]</scope>
    <source>
        <strain evidence="15 16">CENA21</strain>
    </source>
</reference>
<evidence type="ECO:0000256" key="6">
    <source>
        <dbReference type="ARBA" id="ARBA00022763"/>
    </source>
</evidence>
<feature type="coiled-coil region" evidence="13">
    <location>
        <begin position="318"/>
        <end position="383"/>
    </location>
</feature>
<evidence type="ECO:0000256" key="4">
    <source>
        <dbReference type="ARBA" id="ARBA00022723"/>
    </source>
</evidence>
<evidence type="ECO:0000313" key="16">
    <source>
        <dbReference type="Proteomes" id="UP000062645"/>
    </source>
</evidence>
<feature type="binding site" evidence="12">
    <location>
        <position position="498"/>
    </location>
    <ligand>
        <name>Zn(2+)</name>
        <dbReference type="ChEBI" id="CHEBI:29105"/>
    </ligand>
</feature>
<keyword evidence="4 12" id="KW-0479">Metal-binding</keyword>
<protein>
    <recommendedName>
        <fullName evidence="3">Nuclease SbcCD subunit C</fullName>
    </recommendedName>
</protein>
<reference evidence="16" key="1">
    <citation type="submission" date="2015-07" db="EMBL/GenBank/DDBJ databases">
        <title>Genome Of Nitrogen-Fixing Cyanobacterium Nostoc piscinale CENA21 From Solimoes/Amazon River Floodplain Sediments And Comparative Genomics To Uncover Biosynthetic Natural Products Potential.</title>
        <authorList>
            <person name="Leao T.F."/>
            <person name="Leao P.N."/>
            <person name="Guimaraes P.I."/>
            <person name="de Melo A.G.C."/>
            <person name="Ramos R.T.J."/>
            <person name="Silva A."/>
            <person name="Fiore M.F."/>
            <person name="Schneider M.P.C."/>
        </authorList>
    </citation>
    <scope>NUCLEOTIDE SEQUENCE [LARGE SCALE GENOMIC DNA]</scope>
    <source>
        <strain evidence="16">CENA21</strain>
    </source>
</reference>
<dbReference type="OrthoDB" id="9795626at2"/>
<keyword evidence="16" id="KW-1185">Reference proteome</keyword>
<dbReference type="Pfam" id="PF13476">
    <property type="entry name" value="AAA_23"/>
    <property type="match status" value="1"/>
</dbReference>
<evidence type="ECO:0000256" key="11">
    <source>
        <dbReference type="ARBA" id="ARBA00023204"/>
    </source>
</evidence>
<gene>
    <name evidence="15" type="ORF">ACX27_16980</name>
</gene>
<dbReference type="InterPro" id="IPR013134">
    <property type="entry name" value="Zn_hook_RAD50"/>
</dbReference>
<dbReference type="PATRIC" id="fig|224013.5.peg.4064"/>
<organism evidence="15 16">
    <name type="scientific">Nostoc piscinale CENA21</name>
    <dbReference type="NCBI Taxonomy" id="224013"/>
    <lineage>
        <taxon>Bacteria</taxon>
        <taxon>Bacillati</taxon>
        <taxon>Cyanobacteriota</taxon>
        <taxon>Cyanophyceae</taxon>
        <taxon>Nostocales</taxon>
        <taxon>Nostocaceae</taxon>
        <taxon>Nostoc</taxon>
    </lineage>
</organism>
<dbReference type="Pfam" id="PF13558">
    <property type="entry name" value="SbcC_Walker_B"/>
    <property type="match status" value="1"/>
</dbReference>
<dbReference type="SUPFAM" id="SSF75712">
    <property type="entry name" value="Rad50 coiled-coil Zn hook"/>
    <property type="match status" value="1"/>
</dbReference>
<dbReference type="STRING" id="224013.ACX27_16980"/>
<dbReference type="EMBL" id="CP012036">
    <property type="protein sequence ID" value="ALF54146.1"/>
    <property type="molecule type" value="Genomic_DNA"/>
</dbReference>
<evidence type="ECO:0000256" key="2">
    <source>
        <dbReference type="ARBA" id="ARBA00011322"/>
    </source>
</evidence>
<evidence type="ECO:0000313" key="15">
    <source>
        <dbReference type="EMBL" id="ALF54146.1"/>
    </source>
</evidence>
<evidence type="ECO:0000256" key="3">
    <source>
        <dbReference type="ARBA" id="ARBA00013368"/>
    </source>
</evidence>
<dbReference type="Gene3D" id="1.10.287.510">
    <property type="entry name" value="Helix hairpin bin"/>
    <property type="match status" value="1"/>
</dbReference>
<feature type="binding site" evidence="12">
    <location>
        <position position="501"/>
    </location>
    <ligand>
        <name>Zn(2+)</name>
        <dbReference type="ChEBI" id="CHEBI:29105"/>
    </ligand>
</feature>
<dbReference type="Proteomes" id="UP000062645">
    <property type="component" value="Chromosome"/>
</dbReference>
<keyword evidence="15" id="KW-0540">Nuclease</keyword>
<feature type="coiled-coil region" evidence="13">
    <location>
        <begin position="661"/>
        <end position="688"/>
    </location>
</feature>
<evidence type="ECO:0000259" key="14">
    <source>
        <dbReference type="PROSITE" id="PS51131"/>
    </source>
</evidence>
<dbReference type="KEGG" id="npz:ACX27_16980"/>
<name>A0A0M4SY92_9NOSO</name>
<evidence type="ECO:0000256" key="9">
    <source>
        <dbReference type="ARBA" id="ARBA00022840"/>
    </source>
</evidence>
<feature type="domain" description="Zinc-hook" evidence="14">
    <location>
        <begin position="446"/>
        <end position="550"/>
    </location>
</feature>
<dbReference type="InterPro" id="IPR027417">
    <property type="entry name" value="P-loop_NTPase"/>
</dbReference>
<keyword evidence="6" id="KW-0227">DNA damage</keyword>
<dbReference type="InterPro" id="IPR004592">
    <property type="entry name" value="SbcC_gammaproteobac_type"/>
</dbReference>
<keyword evidence="11" id="KW-0234">DNA repair</keyword>
<keyword evidence="5" id="KW-0547">Nucleotide-binding</keyword>
<comment type="similarity">
    <text evidence="1">Belongs to the SMC family. SbcC subfamily.</text>
</comment>
<evidence type="ECO:0000256" key="1">
    <source>
        <dbReference type="ARBA" id="ARBA00006930"/>
    </source>
</evidence>
<dbReference type="NCBIfam" id="TIGR00618">
    <property type="entry name" value="sbcc"/>
    <property type="match status" value="1"/>
</dbReference>
<dbReference type="InterPro" id="IPR038729">
    <property type="entry name" value="Rad50/SbcC_AAA"/>
</dbReference>
<feature type="coiled-coil region" evidence="13">
    <location>
        <begin position="166"/>
        <end position="266"/>
    </location>
</feature>